<reference evidence="5" key="1">
    <citation type="submission" date="2022-12" db="EMBL/GenBank/DDBJ databases">
        <title>Draft genome assemblies for two species of Escallonia (Escalloniales).</title>
        <authorList>
            <person name="Chanderbali A."/>
            <person name="Dervinis C."/>
            <person name="Anghel I."/>
            <person name="Soltis D."/>
            <person name="Soltis P."/>
            <person name="Zapata F."/>
        </authorList>
    </citation>
    <scope>NUCLEOTIDE SEQUENCE</scope>
    <source>
        <strain evidence="5">UCBG92.1500</strain>
        <tissue evidence="5">Leaf</tissue>
    </source>
</reference>
<dbReference type="Pfam" id="PF14392">
    <property type="entry name" value="zf-CCHC_4"/>
    <property type="match status" value="1"/>
</dbReference>
<feature type="compositionally biased region" description="Polar residues" evidence="3">
    <location>
        <begin position="373"/>
        <end position="382"/>
    </location>
</feature>
<evidence type="ECO:0000256" key="1">
    <source>
        <dbReference type="PROSITE-ProRule" id="PRU00047"/>
    </source>
</evidence>
<keyword evidence="1" id="KW-0862">Zinc</keyword>
<feature type="coiled-coil region" evidence="2">
    <location>
        <begin position="839"/>
        <end position="886"/>
    </location>
</feature>
<dbReference type="SUPFAM" id="SSF56219">
    <property type="entry name" value="DNase I-like"/>
    <property type="match status" value="1"/>
</dbReference>
<dbReference type="InterPro" id="IPR005135">
    <property type="entry name" value="Endo/exonuclease/phosphatase"/>
</dbReference>
<dbReference type="Pfam" id="PF14111">
    <property type="entry name" value="DUF4283"/>
    <property type="match status" value="1"/>
</dbReference>
<dbReference type="GO" id="GO:0003676">
    <property type="term" value="F:nucleic acid binding"/>
    <property type="evidence" value="ECO:0007669"/>
    <property type="project" value="InterPro"/>
</dbReference>
<feature type="region of interest" description="Disordered" evidence="3">
    <location>
        <begin position="373"/>
        <end position="403"/>
    </location>
</feature>
<proteinExistence type="predicted"/>
<dbReference type="Proteomes" id="UP001187471">
    <property type="component" value="Unassembled WGS sequence"/>
</dbReference>
<name>A0AA88R9U3_9ASTE</name>
<feature type="compositionally biased region" description="Polar residues" evidence="3">
    <location>
        <begin position="468"/>
        <end position="486"/>
    </location>
</feature>
<dbReference type="Pfam" id="PF03372">
    <property type="entry name" value="Exo_endo_phos"/>
    <property type="match status" value="1"/>
</dbReference>
<dbReference type="Gene3D" id="3.60.10.10">
    <property type="entry name" value="Endonuclease/exonuclease/phosphatase"/>
    <property type="match status" value="1"/>
</dbReference>
<comment type="caution">
    <text evidence="5">The sequence shown here is derived from an EMBL/GenBank/DDBJ whole genome shotgun (WGS) entry which is preliminary data.</text>
</comment>
<organism evidence="5 6">
    <name type="scientific">Escallonia rubra</name>
    <dbReference type="NCBI Taxonomy" id="112253"/>
    <lineage>
        <taxon>Eukaryota</taxon>
        <taxon>Viridiplantae</taxon>
        <taxon>Streptophyta</taxon>
        <taxon>Embryophyta</taxon>
        <taxon>Tracheophyta</taxon>
        <taxon>Spermatophyta</taxon>
        <taxon>Magnoliopsida</taxon>
        <taxon>eudicotyledons</taxon>
        <taxon>Gunneridae</taxon>
        <taxon>Pentapetalae</taxon>
        <taxon>asterids</taxon>
        <taxon>campanulids</taxon>
        <taxon>Escalloniales</taxon>
        <taxon>Escalloniaceae</taxon>
        <taxon>Escallonia</taxon>
    </lineage>
</organism>
<dbReference type="PANTHER" id="PTHR33710:SF62">
    <property type="entry name" value="DUF4283 DOMAIN PROTEIN"/>
    <property type="match status" value="1"/>
</dbReference>
<feature type="compositionally biased region" description="Polar residues" evidence="3">
    <location>
        <begin position="442"/>
        <end position="452"/>
    </location>
</feature>
<feature type="compositionally biased region" description="Basic and acidic residues" evidence="3">
    <location>
        <begin position="251"/>
        <end position="262"/>
    </location>
</feature>
<keyword evidence="2" id="KW-0175">Coiled coil</keyword>
<dbReference type="GO" id="GO:0008270">
    <property type="term" value="F:zinc ion binding"/>
    <property type="evidence" value="ECO:0007669"/>
    <property type="project" value="UniProtKB-KW"/>
</dbReference>
<dbReference type="PANTHER" id="PTHR33710">
    <property type="entry name" value="BNAC02G09200D PROTEIN"/>
    <property type="match status" value="1"/>
</dbReference>
<keyword evidence="6" id="KW-1185">Reference proteome</keyword>
<evidence type="ECO:0000313" key="6">
    <source>
        <dbReference type="Proteomes" id="UP001187471"/>
    </source>
</evidence>
<evidence type="ECO:0000256" key="2">
    <source>
        <dbReference type="SAM" id="Coils"/>
    </source>
</evidence>
<evidence type="ECO:0000313" key="5">
    <source>
        <dbReference type="EMBL" id="KAK2985308.1"/>
    </source>
</evidence>
<feature type="region of interest" description="Disordered" evidence="3">
    <location>
        <begin position="251"/>
        <end position="283"/>
    </location>
</feature>
<dbReference type="PROSITE" id="PS50158">
    <property type="entry name" value="ZF_CCHC"/>
    <property type="match status" value="1"/>
</dbReference>
<accession>A0AA88R9U3</accession>
<dbReference type="GO" id="GO:0003824">
    <property type="term" value="F:catalytic activity"/>
    <property type="evidence" value="ECO:0007669"/>
    <property type="project" value="InterPro"/>
</dbReference>
<gene>
    <name evidence="5" type="ORF">RJ640_024304</name>
</gene>
<evidence type="ECO:0000259" key="4">
    <source>
        <dbReference type="PROSITE" id="PS50158"/>
    </source>
</evidence>
<protein>
    <recommendedName>
        <fullName evidence="4">CCHC-type domain-containing protein</fullName>
    </recommendedName>
</protein>
<feature type="domain" description="CCHC-type" evidence="4">
    <location>
        <begin position="211"/>
        <end position="224"/>
    </location>
</feature>
<dbReference type="InterPro" id="IPR001878">
    <property type="entry name" value="Znf_CCHC"/>
</dbReference>
<sequence>MFEMEDDLINMWKNFSLTAEESEGVTIPMKTNEEIREKGSLCLIGRLLSKRPYNFEAFKNTMIGAWRMTKKPDMKQVGENLILVQFFHRLDKQRVMEGSPWSFDKQLLILKEYDGDTQPSEIDLKWSPFWIQIHNLPFNQMEKGMGEAIGRKCGEVLELDVNGDGIGWGRCLRVRVLLDVSMPLKRGTMVHGAGSGPRWVHFQYERLTNFCYRCGVVGHHFGECEMPAKLDKVTGKEIYEYGPWMRAQAERKFGDRRNRETEKDDGEPESSKHAGNNSPVDERCLAENGKDMIDANKKKSALLEFKRSELRDLIYSLTDFSDKTDGSNNFRKLGPLLQSEMELGRIEDLMALKENSINHVQTAPQTDTTHINKTQISHTNPSGLYHHSHSQSIPNPKNLQNNSSPLLQITHTVLHDKVQNTLPSEPNNPSVSSPKLLNQSVVSMNKSSASKNQKPEALSPKPHIQKPAKQNPSSPMKIDSSVQSSGEAAEELKNPNRVHGRWKKKARIAEAPTQGLVTESLPCKRKGTMEEIDSVEVESPLKKRMELQLPNAELSATIRDLGKLLLKEAPLLVFLSETKCRSSVVEKYKNKWGLHGLAVDSRGKSGGLALLWKKDISVLVQSYSLHHIDATVEPEPGGQRWRFTGFYGHPSVNKRKETWKLLRSLHQKYQLPWLCCGDFNEILSDTEKEGTLAKANWQMRDFRSTLDECRLMDMGFAGYQFTWCNNRPYPNTVRERLDRFCANAEWLNLFPIAKVTHLESRASDHNPIILDSKNLQRAHFNSRRKRFRFESMWVRRSDCEKVINDAWNANAQSNEPFQKAIKKISECRVGLIKWNNKVVGNVQQKIKELEDKINVVRRGQITEETIENAKNLNRELETILQMEDDLWRQRARTYWMREGDRNTKYFHAQASARRRINRVENLRNEHGGWCANEVEKEATFACLIKDNELVHEKSGSIPAPTTSVLSSSVVMPRRKYTTACQSFRPDANGLP</sequence>
<dbReference type="InterPro" id="IPR025558">
    <property type="entry name" value="DUF4283"/>
</dbReference>
<dbReference type="EMBL" id="JAVXUO010001173">
    <property type="protein sequence ID" value="KAK2985308.1"/>
    <property type="molecule type" value="Genomic_DNA"/>
</dbReference>
<keyword evidence="1" id="KW-0863">Zinc-finger</keyword>
<dbReference type="InterPro" id="IPR025836">
    <property type="entry name" value="Zn_knuckle_CX2CX4HX4C"/>
</dbReference>
<evidence type="ECO:0000256" key="3">
    <source>
        <dbReference type="SAM" id="MobiDB-lite"/>
    </source>
</evidence>
<dbReference type="InterPro" id="IPR036691">
    <property type="entry name" value="Endo/exonu/phosph_ase_sf"/>
</dbReference>
<feature type="region of interest" description="Disordered" evidence="3">
    <location>
        <begin position="442"/>
        <end position="501"/>
    </location>
</feature>
<feature type="compositionally biased region" description="Polar residues" evidence="3">
    <location>
        <begin position="390"/>
        <end position="403"/>
    </location>
</feature>
<dbReference type="AlphaFoldDB" id="A0AA88R9U3"/>
<keyword evidence="1" id="KW-0479">Metal-binding</keyword>